<feature type="transmembrane region" description="Helical" evidence="1">
    <location>
        <begin position="171"/>
        <end position="189"/>
    </location>
</feature>
<dbReference type="AlphaFoldDB" id="A0A562T082"/>
<organism evidence="2 3">
    <name type="scientific">Chitinophaga japonensis</name>
    <name type="common">Flexibacter japonensis</name>
    <dbReference type="NCBI Taxonomy" id="104662"/>
    <lineage>
        <taxon>Bacteria</taxon>
        <taxon>Pseudomonadati</taxon>
        <taxon>Bacteroidota</taxon>
        <taxon>Chitinophagia</taxon>
        <taxon>Chitinophagales</taxon>
        <taxon>Chitinophagaceae</taxon>
        <taxon>Chitinophaga</taxon>
    </lineage>
</organism>
<dbReference type="OrthoDB" id="8229713at2"/>
<dbReference type="Proteomes" id="UP000316778">
    <property type="component" value="Unassembled WGS sequence"/>
</dbReference>
<proteinExistence type="predicted"/>
<feature type="transmembrane region" description="Helical" evidence="1">
    <location>
        <begin position="243"/>
        <end position="263"/>
    </location>
</feature>
<feature type="transmembrane region" description="Helical" evidence="1">
    <location>
        <begin position="414"/>
        <end position="430"/>
    </location>
</feature>
<reference evidence="2 3" key="1">
    <citation type="journal article" date="2013" name="Stand. Genomic Sci.">
        <title>Genomic Encyclopedia of Type Strains, Phase I: The one thousand microbial genomes (KMG-I) project.</title>
        <authorList>
            <person name="Kyrpides N.C."/>
            <person name="Woyke T."/>
            <person name="Eisen J.A."/>
            <person name="Garrity G."/>
            <person name="Lilburn T.G."/>
            <person name="Beck B.J."/>
            <person name="Whitman W.B."/>
            <person name="Hugenholtz P."/>
            <person name="Klenk H.P."/>
        </authorList>
    </citation>
    <scope>NUCLEOTIDE SEQUENCE [LARGE SCALE GENOMIC DNA]</scope>
    <source>
        <strain evidence="2 3">DSM 13484</strain>
    </source>
</reference>
<evidence type="ECO:0000313" key="2">
    <source>
        <dbReference type="EMBL" id="TWI86937.1"/>
    </source>
</evidence>
<keyword evidence="1" id="KW-0472">Membrane</keyword>
<feature type="transmembrane region" description="Helical" evidence="1">
    <location>
        <begin position="218"/>
        <end position="236"/>
    </location>
</feature>
<accession>A0A562T082</accession>
<evidence type="ECO:0008006" key="4">
    <source>
        <dbReference type="Google" id="ProtNLM"/>
    </source>
</evidence>
<feature type="transmembrane region" description="Helical" evidence="1">
    <location>
        <begin position="55"/>
        <end position="76"/>
    </location>
</feature>
<feature type="transmembrane region" description="Helical" evidence="1">
    <location>
        <begin position="30"/>
        <end position="48"/>
    </location>
</feature>
<keyword evidence="1" id="KW-0812">Transmembrane</keyword>
<feature type="transmembrane region" description="Helical" evidence="1">
    <location>
        <begin position="196"/>
        <end position="212"/>
    </location>
</feature>
<dbReference type="EMBL" id="VLLG01000004">
    <property type="protein sequence ID" value="TWI86937.1"/>
    <property type="molecule type" value="Genomic_DNA"/>
</dbReference>
<comment type="caution">
    <text evidence="2">The sequence shown here is derived from an EMBL/GenBank/DDBJ whole genome shotgun (WGS) entry which is preliminary data.</text>
</comment>
<evidence type="ECO:0000256" key="1">
    <source>
        <dbReference type="SAM" id="Phobius"/>
    </source>
</evidence>
<keyword evidence="1" id="KW-1133">Transmembrane helix</keyword>
<keyword evidence="3" id="KW-1185">Reference proteome</keyword>
<feature type="transmembrane region" description="Helical" evidence="1">
    <location>
        <begin position="374"/>
        <end position="393"/>
    </location>
</feature>
<feature type="transmembrane region" description="Helical" evidence="1">
    <location>
        <begin position="436"/>
        <end position="453"/>
    </location>
</feature>
<protein>
    <recommendedName>
        <fullName evidence="4">Oligosaccharide repeat unit polymerase</fullName>
    </recommendedName>
</protein>
<evidence type="ECO:0000313" key="3">
    <source>
        <dbReference type="Proteomes" id="UP000316778"/>
    </source>
</evidence>
<feature type="transmembrane region" description="Helical" evidence="1">
    <location>
        <begin position="96"/>
        <end position="114"/>
    </location>
</feature>
<gene>
    <name evidence="2" type="ORF">LX66_4204</name>
</gene>
<name>A0A562T082_CHIJA</name>
<feature type="transmembrane region" description="Helical" evidence="1">
    <location>
        <begin position="143"/>
        <end position="165"/>
    </location>
</feature>
<dbReference type="RefSeq" id="WP_145717130.1">
    <property type="nucleotide sequence ID" value="NZ_VLLG01000004.1"/>
</dbReference>
<sequence>MNNLLFYSIQALLLAISLEGDHQFLFKYSYIFFIIQLVLFVLHSKSIADKSLFFLSPSFVTLLYLCLSFALGAYAVSREFGLSDTYYRVIQRSKHLNWITAYLLGCNLVVYLAIPRYLFKHRPVIAVGDRLPVKWKISKPTGIYYIISFTALLLLSLVEIDLSFLGGSGSFSYSLQLAIVIPVCLMLAMEGKRFRWLLYLLIVVFFTAGHFMSKREILFVFLLILLAEVLKGTVRFNYSFGKLLLFVFLGAVVLYVVIIASLLRGYGGYNVKNIFDANDYVSVYMKEDYFVDALAVNLEVNAVYGNSANAAEYVFSGRTPLLKGSTFLKVLFVPIPRSVFPNKPSSMVDVYTSKFMPVFRREGGSLPIVLYSELLWNFHLPGLLLLFVGYRYFNRLCHSAFTQIRNGVLSFRNMSVVFLFTIFIQFVRGSGMDMWLVYYLVAIPVLLLLEYLLKRRYLRVIRTVNVNHRSLLLNA</sequence>